<dbReference type="AlphaFoldDB" id="A0AAJ5W0B3"/>
<dbReference type="SUPFAM" id="SSF51430">
    <property type="entry name" value="NAD(P)-linked oxidoreductase"/>
    <property type="match status" value="1"/>
</dbReference>
<dbReference type="InterPro" id="IPR050523">
    <property type="entry name" value="AKR_Detox_Biosynth"/>
</dbReference>
<sequence>MGIGMIAFSPLAQGVLSGKYNTGDTEGARGTSNNPFLKADRIKPETLDAVGKLAAIAKARGQSLPQLALAWVLRRPELTSALIGIRTLDQLKDNLGALDNLAFAPDEIIAIAIDAATANGLTPSHPCWW</sequence>
<dbReference type="Pfam" id="PF00248">
    <property type="entry name" value="Aldo_ket_red"/>
    <property type="match status" value="1"/>
</dbReference>
<organism evidence="3 4">
    <name type="scientific">Candidatus Devosia phytovorans</name>
    <dbReference type="NCBI Taxonomy" id="3121372"/>
    <lineage>
        <taxon>Bacteria</taxon>
        <taxon>Pseudomonadati</taxon>
        <taxon>Pseudomonadota</taxon>
        <taxon>Alphaproteobacteria</taxon>
        <taxon>Hyphomicrobiales</taxon>
        <taxon>Devosiaceae</taxon>
        <taxon>Devosia</taxon>
    </lineage>
</organism>
<reference evidence="3" key="1">
    <citation type="submission" date="2023-03" db="EMBL/GenBank/DDBJ databases">
        <title>Andean soil-derived lignocellulolytic bacterial consortium as a source of novel taxa and putative plastic-active enzymes.</title>
        <authorList>
            <person name="Diaz-Garcia L."/>
            <person name="Chuvochina M."/>
            <person name="Feuerriegel G."/>
            <person name="Bunk B."/>
            <person name="Sproer C."/>
            <person name="Streit W.R."/>
            <person name="Rodriguez L.M."/>
            <person name="Overmann J."/>
            <person name="Jimenez D.J."/>
        </authorList>
    </citation>
    <scope>NUCLEOTIDE SEQUENCE</scope>
    <source>
        <strain evidence="3">MAG 4196</strain>
    </source>
</reference>
<protein>
    <submittedName>
        <fullName evidence="3">Aldo/keto reductase</fullName>
    </submittedName>
</protein>
<evidence type="ECO:0000313" key="4">
    <source>
        <dbReference type="Proteomes" id="UP001217476"/>
    </source>
</evidence>
<name>A0AAJ5W0B3_9HYPH</name>
<dbReference type="PANTHER" id="PTHR43364">
    <property type="entry name" value="NADH-SPECIFIC METHYLGLYOXAL REDUCTASE-RELATED"/>
    <property type="match status" value="1"/>
</dbReference>
<keyword evidence="1" id="KW-0560">Oxidoreductase</keyword>
<dbReference type="InterPro" id="IPR036812">
    <property type="entry name" value="NAD(P)_OxRdtase_dom_sf"/>
</dbReference>
<feature type="domain" description="NADP-dependent oxidoreductase" evidence="2">
    <location>
        <begin position="2"/>
        <end position="111"/>
    </location>
</feature>
<dbReference type="GO" id="GO:0016491">
    <property type="term" value="F:oxidoreductase activity"/>
    <property type="evidence" value="ECO:0007669"/>
    <property type="project" value="UniProtKB-KW"/>
</dbReference>
<accession>A0AAJ5W0B3</accession>
<dbReference type="PANTHER" id="PTHR43364:SF4">
    <property type="entry name" value="NAD(P)-LINKED OXIDOREDUCTASE SUPERFAMILY PROTEIN"/>
    <property type="match status" value="1"/>
</dbReference>
<proteinExistence type="predicted"/>
<evidence type="ECO:0000259" key="2">
    <source>
        <dbReference type="Pfam" id="PF00248"/>
    </source>
</evidence>
<dbReference type="InterPro" id="IPR023210">
    <property type="entry name" value="NADP_OxRdtase_dom"/>
</dbReference>
<dbReference type="GO" id="GO:0005829">
    <property type="term" value="C:cytosol"/>
    <property type="evidence" value="ECO:0007669"/>
    <property type="project" value="TreeGrafter"/>
</dbReference>
<dbReference type="EMBL" id="CP119312">
    <property type="protein sequence ID" value="WEK06858.1"/>
    <property type="molecule type" value="Genomic_DNA"/>
</dbReference>
<evidence type="ECO:0000256" key="1">
    <source>
        <dbReference type="ARBA" id="ARBA00023002"/>
    </source>
</evidence>
<dbReference type="Gene3D" id="3.20.20.100">
    <property type="entry name" value="NADP-dependent oxidoreductase domain"/>
    <property type="match status" value="1"/>
</dbReference>
<dbReference type="Proteomes" id="UP001217476">
    <property type="component" value="Chromosome"/>
</dbReference>
<evidence type="ECO:0000313" key="3">
    <source>
        <dbReference type="EMBL" id="WEK06858.1"/>
    </source>
</evidence>
<gene>
    <name evidence="3" type="ORF">P0Y65_20395</name>
</gene>